<dbReference type="Pfam" id="PF00765">
    <property type="entry name" value="Autoind_synth"/>
    <property type="match status" value="1"/>
</dbReference>
<evidence type="ECO:0000256" key="2">
    <source>
        <dbReference type="ARBA" id="ARBA00022654"/>
    </source>
</evidence>
<evidence type="ECO:0000256" key="4">
    <source>
        <dbReference type="ARBA" id="ARBA00022691"/>
    </source>
</evidence>
<dbReference type="SUPFAM" id="SSF55729">
    <property type="entry name" value="Acyl-CoA N-acyltransferases (Nat)"/>
    <property type="match status" value="1"/>
</dbReference>
<dbReference type="Proteomes" id="UP001230156">
    <property type="component" value="Unassembled WGS sequence"/>
</dbReference>
<dbReference type="PROSITE" id="PS51187">
    <property type="entry name" value="AUTOINDUCER_SYNTH_2"/>
    <property type="match status" value="1"/>
</dbReference>
<evidence type="ECO:0000256" key="6">
    <source>
        <dbReference type="ARBA" id="ARBA00048576"/>
    </source>
</evidence>
<evidence type="ECO:0000256" key="7">
    <source>
        <dbReference type="PROSITE-ProRule" id="PRU00533"/>
    </source>
</evidence>
<evidence type="ECO:0000256" key="5">
    <source>
        <dbReference type="ARBA" id="ARBA00022929"/>
    </source>
</evidence>
<evidence type="ECO:0000256" key="8">
    <source>
        <dbReference type="RuleBase" id="RU361135"/>
    </source>
</evidence>
<proteinExistence type="inferred from homology"/>
<dbReference type="InterPro" id="IPR001690">
    <property type="entry name" value="Autoind_synthase"/>
</dbReference>
<comment type="similarity">
    <text evidence="7 8">Belongs to the autoinducer synthase family.</text>
</comment>
<dbReference type="Gene3D" id="3.40.630.30">
    <property type="match status" value="1"/>
</dbReference>
<dbReference type="InterPro" id="IPR016181">
    <property type="entry name" value="Acyl_CoA_acyltransferase"/>
</dbReference>
<evidence type="ECO:0000313" key="10">
    <source>
        <dbReference type="Proteomes" id="UP001230156"/>
    </source>
</evidence>
<gene>
    <name evidence="9" type="ORF">Q8A70_22755</name>
</gene>
<evidence type="ECO:0000313" key="9">
    <source>
        <dbReference type="EMBL" id="MDQ7250528.1"/>
    </source>
</evidence>
<dbReference type="PANTHER" id="PTHR39322">
    <property type="entry name" value="ACYL-HOMOSERINE-LACTONE SYNTHASE"/>
    <property type="match status" value="1"/>
</dbReference>
<keyword evidence="3 8" id="KW-0808">Transferase</keyword>
<dbReference type="EMBL" id="JAUYVI010000007">
    <property type="protein sequence ID" value="MDQ7250528.1"/>
    <property type="molecule type" value="Genomic_DNA"/>
</dbReference>
<keyword evidence="2 7" id="KW-0673">Quorum sensing</keyword>
<dbReference type="RefSeq" id="WP_379959917.1">
    <property type="nucleotide sequence ID" value="NZ_JAUYVI010000007.1"/>
</dbReference>
<dbReference type="InterPro" id="IPR018311">
    <property type="entry name" value="Autoind_synth_CS"/>
</dbReference>
<dbReference type="EC" id="2.3.1.184" evidence="1 8"/>
<sequence>MMQLIGPEWHGAFAAERAEMHRLRYRVFKERLDWGVQVADGAETDVFDSAEPVYLLQRGRSGDIQGCVRLLPTTGPNMLRDVFPKLLAGRPAPAGEEIWESSRFALDLPPAAAERAAGLAAATYELFAGMIEFGLSRSLIDIVTVTDIRIERILRRAGWPLRRIAEPYTLGNTKAVAGYLEVSLEALRSVRQAGGIGRPVLWAPVLPAAYAAALEEAGLVRPDGLALPDAGSSGAAT</sequence>
<comment type="caution">
    <text evidence="9">The sequence shown here is derived from an EMBL/GenBank/DDBJ whole genome shotgun (WGS) entry which is preliminary data.</text>
</comment>
<reference evidence="10" key="1">
    <citation type="submission" date="2023-08" db="EMBL/GenBank/DDBJ databases">
        <title>Rhodospirillaceae gen. nov., a novel taxon isolated from the Yangtze River Yuezi River estuary sludge.</title>
        <authorList>
            <person name="Ruan L."/>
        </authorList>
    </citation>
    <scope>NUCLEOTIDE SEQUENCE [LARGE SCALE GENOMIC DNA]</scope>
    <source>
        <strain evidence="10">R-7</strain>
    </source>
</reference>
<evidence type="ECO:0000256" key="3">
    <source>
        <dbReference type="ARBA" id="ARBA00022679"/>
    </source>
</evidence>
<name>A0ABU0YV73_9PROT</name>
<keyword evidence="4 8" id="KW-0949">S-adenosyl-L-methionine</keyword>
<protein>
    <recommendedName>
        <fullName evidence="1 8">Acyl-homoserine-lactone synthase</fullName>
        <ecNumber evidence="1 8">2.3.1.184</ecNumber>
    </recommendedName>
    <alternativeName>
        <fullName evidence="8">Autoinducer synthesis protein</fullName>
    </alternativeName>
</protein>
<keyword evidence="10" id="KW-1185">Reference proteome</keyword>
<accession>A0ABU0YV73</accession>
<evidence type="ECO:0000256" key="1">
    <source>
        <dbReference type="ARBA" id="ARBA00012340"/>
    </source>
</evidence>
<keyword evidence="5 7" id="KW-0071">Autoinducer synthesis</keyword>
<dbReference type="PRINTS" id="PR01549">
    <property type="entry name" value="AUTOINDCRSYN"/>
</dbReference>
<organism evidence="9 10">
    <name type="scientific">Dongia sedimenti</name>
    <dbReference type="NCBI Taxonomy" id="3064282"/>
    <lineage>
        <taxon>Bacteria</taxon>
        <taxon>Pseudomonadati</taxon>
        <taxon>Pseudomonadota</taxon>
        <taxon>Alphaproteobacteria</taxon>
        <taxon>Rhodospirillales</taxon>
        <taxon>Dongiaceae</taxon>
        <taxon>Dongia</taxon>
    </lineage>
</organism>
<dbReference type="PANTHER" id="PTHR39322:SF1">
    <property type="entry name" value="ISOVALERYL-HOMOSERINE LACTONE SYNTHASE"/>
    <property type="match status" value="1"/>
</dbReference>
<comment type="catalytic activity">
    <reaction evidence="6 8">
        <text>a fatty acyl-[ACP] + S-adenosyl-L-methionine = an N-acyl-L-homoserine lactone + S-methyl-5'-thioadenosine + holo-[ACP] + H(+)</text>
        <dbReference type="Rhea" id="RHEA:10096"/>
        <dbReference type="Rhea" id="RHEA-COMP:9685"/>
        <dbReference type="Rhea" id="RHEA-COMP:14125"/>
        <dbReference type="ChEBI" id="CHEBI:15378"/>
        <dbReference type="ChEBI" id="CHEBI:17509"/>
        <dbReference type="ChEBI" id="CHEBI:55474"/>
        <dbReference type="ChEBI" id="CHEBI:59789"/>
        <dbReference type="ChEBI" id="CHEBI:64479"/>
        <dbReference type="ChEBI" id="CHEBI:138651"/>
        <dbReference type="EC" id="2.3.1.184"/>
    </reaction>
</comment>
<dbReference type="PROSITE" id="PS00949">
    <property type="entry name" value="AUTOINDUCER_SYNTH_1"/>
    <property type="match status" value="1"/>
</dbReference>